<evidence type="ECO:0000313" key="2">
    <source>
        <dbReference type="EMBL" id="QVV89207.1"/>
    </source>
</evidence>
<accession>A0A8E7B2F5</accession>
<organism evidence="2 3">
    <name type="scientific">Methanospirillum purgamenti</name>
    <dbReference type="NCBI Taxonomy" id="2834276"/>
    <lineage>
        <taxon>Archaea</taxon>
        <taxon>Methanobacteriati</taxon>
        <taxon>Methanobacteriota</taxon>
        <taxon>Stenosarchaea group</taxon>
        <taxon>Methanomicrobia</taxon>
        <taxon>Methanomicrobiales</taxon>
        <taxon>Methanospirillaceae</taxon>
        <taxon>Methanospirillum</taxon>
    </lineage>
</organism>
<reference evidence="2 3" key="1">
    <citation type="submission" date="2021-05" db="EMBL/GenBank/DDBJ databases">
        <title>A novel Methanospirillum isolate from a pyrite-forming mixed culture.</title>
        <authorList>
            <person name="Bunk B."/>
            <person name="Sproer C."/>
            <person name="Spring S."/>
            <person name="Pester M."/>
        </authorList>
    </citation>
    <scope>NUCLEOTIDE SEQUENCE [LARGE SCALE GENOMIC DNA]</scope>
    <source>
        <strain evidence="2 3">J.3.6.1-F.2.7.3</strain>
    </source>
</reference>
<keyword evidence="3" id="KW-1185">Reference proteome</keyword>
<evidence type="ECO:0000313" key="3">
    <source>
        <dbReference type="Proteomes" id="UP000680656"/>
    </source>
</evidence>
<dbReference type="Proteomes" id="UP000680656">
    <property type="component" value="Chromosome"/>
</dbReference>
<name>A0A8E7B2F5_9EURY</name>
<dbReference type="KEGG" id="mrtj:KHC33_01335"/>
<protein>
    <submittedName>
        <fullName evidence="2">Uncharacterized protein</fullName>
    </submittedName>
</protein>
<feature type="coiled-coil region" evidence="1">
    <location>
        <begin position="148"/>
        <end position="231"/>
    </location>
</feature>
<gene>
    <name evidence="2" type="ORF">KHC33_01335</name>
</gene>
<keyword evidence="1" id="KW-0175">Coiled coil</keyword>
<dbReference type="EMBL" id="CP075546">
    <property type="protein sequence ID" value="QVV89207.1"/>
    <property type="molecule type" value="Genomic_DNA"/>
</dbReference>
<dbReference type="GeneID" id="65095785"/>
<dbReference type="AlphaFoldDB" id="A0A8E7B2F5"/>
<dbReference type="RefSeq" id="WP_214420007.1">
    <property type="nucleotide sequence ID" value="NZ_CP075546.1"/>
</dbReference>
<evidence type="ECO:0000256" key="1">
    <source>
        <dbReference type="SAM" id="Coils"/>
    </source>
</evidence>
<proteinExistence type="predicted"/>
<sequence length="576" mass="69782">MEKDFQSEMNLPHERSVLYVYRDNNSDLDEIIFERVNLNNRDFEISFILTEFSDIHRLTWVPAEHRICNIFFDFILIKEFNRTPFFYPLDNLRYCNGLISLPEFMISNIEHGIDISFENKIQLIEIVFKGRWYIRSAEESLFYINGKYIEAQNKIDDYFRQITNLNQQLESHNQEIQSYILNNNNLQQQQKSHNQEIQSYILNNNNLQQQVERKNREIQDKTSELQNIQMDLLIKNQQIFDLTKKNECLEQIIDSIEKSITWNFIQIFHQKVIEKCLSQGTRRRKIYDFWLHFWRERFLQGKKNYTFYVNIRNFLNIFSPLNIAKYLKRGVFFYKTAYRKKEIYPLFFNESKKKSIEQLYSIYLEADIKFDNYQLLETNNFFDNLSSQIPTILIIKRIGSEKDINLFCEYISKSGFSNYKFILEWDNFILLDEDLSKILLYYKIQDKYLNEKLENLLIRGDYYFIFINTSILIGSYDWLKRQIEIIYKRPDKLIKNPIIPSTSSQFREYSKYLEIQKNLQYSSDKNSENMINLISNFSINLKSFTDMKSIRLLDLLTQEIEFLKLEENPLILNSDW</sequence>